<sequence length="688" mass="75450">MMPSATWEVQDQHMTSSTTEEEFNRFLDMSGMAPINETMQFEFHGFQDASSQAVLAQHQHQHRQQADTLMSEADPSHMLPRSDGLLQNHTPVITTAADMSSQLLATSAPGDTISSIDAQILYLQQQKFHQQQRQLQDQHLTFLSQHQSIPPTPRSLDLSSGTGHFYSQAEQMPQRASYDGRYHYPMSEPQDMASTPLISPAVTPLDAHFNMENAFTMPASYFSPLTSPALHAQNDASSFYDYSTQSNNSPAEMDLEAPLVSSPVGPTTDLSKKARKNTSAVKVRGKPVIKSSPIVKPQRRKTGPSPAIMSKVLDEVDESNIQSSNQPFLPMPATSPTEVSEENASVSPENLTDMPPPPLPSRRSTSRSPYIQAQNNGSQRPIPRSLTAVQPQEQQQQQQPHPATPASLMKLPASKAKTKHPLVNQEHSTVTENIESLELPESIAMPPLLASSDTSTVPPSPRIEPTSSTSTSQQQQQKQPLQSPITRTTLGIGSSSQSPQLRPGSSERSARRTPQLASKNGRKRSGNSVHASPALLPRISPNIKPLLPGGPRMSIEDTASRLLMTKSNYQNILEGNSVPGVSYPTELSTNLTSKRTSHKIAEQGRRNRINSALQVMASLLPDQSKLEECEEAEKKENKGQGNLPNSKASVVESAIVHMKYLQQENVDLKAELEQLKSQLQNIHKPSAS</sequence>
<reference evidence="3" key="1">
    <citation type="journal article" date="2020" name="bioRxiv">
        <title>Whole genome comparisons of ergot fungi reveals the divergence and evolution of species within the genus Claviceps are the result of varying mechanisms driving genome evolution and host range expansion.</title>
        <authorList>
            <person name="Wyka S.A."/>
            <person name="Mondo S.J."/>
            <person name="Liu M."/>
            <person name="Dettman J."/>
            <person name="Nalam V."/>
            <person name="Broders K.D."/>
        </authorList>
    </citation>
    <scope>NUCLEOTIDE SEQUENCE</scope>
    <source>
        <strain evidence="3">CCC 489</strain>
    </source>
</reference>
<name>A0A8K0J041_9HYPO</name>
<dbReference type="InterPro" id="IPR011598">
    <property type="entry name" value="bHLH_dom"/>
</dbReference>
<feature type="compositionally biased region" description="Polar residues" evidence="1">
    <location>
        <begin position="334"/>
        <end position="350"/>
    </location>
</feature>
<evidence type="ECO:0000313" key="3">
    <source>
        <dbReference type="EMBL" id="KAG5913545.1"/>
    </source>
</evidence>
<gene>
    <name evidence="3" type="ORF">E4U42_001020</name>
</gene>
<dbReference type="EMBL" id="SRPY01001299">
    <property type="protein sequence ID" value="KAG5913545.1"/>
    <property type="molecule type" value="Genomic_DNA"/>
</dbReference>
<feature type="region of interest" description="Disordered" evidence="1">
    <location>
        <begin position="263"/>
        <end position="407"/>
    </location>
</feature>
<dbReference type="InterPro" id="IPR036638">
    <property type="entry name" value="HLH_DNA-bd_sf"/>
</dbReference>
<feature type="compositionally biased region" description="Polar residues" evidence="1">
    <location>
        <begin position="485"/>
        <end position="500"/>
    </location>
</feature>
<dbReference type="AlphaFoldDB" id="A0A8K0J041"/>
<protein>
    <recommendedName>
        <fullName evidence="2">BHLH domain-containing protein</fullName>
    </recommendedName>
</protein>
<feature type="region of interest" description="Disordered" evidence="1">
    <location>
        <begin position="55"/>
        <end position="81"/>
    </location>
</feature>
<proteinExistence type="predicted"/>
<dbReference type="Pfam" id="PF00010">
    <property type="entry name" value="HLH"/>
    <property type="match status" value="1"/>
</dbReference>
<evidence type="ECO:0000259" key="2">
    <source>
        <dbReference type="PROSITE" id="PS50888"/>
    </source>
</evidence>
<comment type="caution">
    <text evidence="3">The sequence shown here is derived from an EMBL/GenBank/DDBJ whole genome shotgun (WGS) entry which is preliminary data.</text>
</comment>
<feature type="region of interest" description="Disordered" evidence="1">
    <location>
        <begin position="448"/>
        <end position="552"/>
    </location>
</feature>
<organism evidence="3 4">
    <name type="scientific">Claviceps africana</name>
    <dbReference type="NCBI Taxonomy" id="83212"/>
    <lineage>
        <taxon>Eukaryota</taxon>
        <taxon>Fungi</taxon>
        <taxon>Dikarya</taxon>
        <taxon>Ascomycota</taxon>
        <taxon>Pezizomycotina</taxon>
        <taxon>Sordariomycetes</taxon>
        <taxon>Hypocreomycetidae</taxon>
        <taxon>Hypocreales</taxon>
        <taxon>Clavicipitaceae</taxon>
        <taxon>Claviceps</taxon>
    </lineage>
</organism>
<accession>A0A8K0J041</accession>
<feature type="domain" description="BHLH" evidence="2">
    <location>
        <begin position="593"/>
        <end position="661"/>
    </location>
</feature>
<feature type="compositionally biased region" description="Low complexity" evidence="1">
    <location>
        <begin position="390"/>
        <end position="400"/>
    </location>
</feature>
<dbReference type="Proteomes" id="UP000811619">
    <property type="component" value="Unassembled WGS sequence"/>
</dbReference>
<dbReference type="SUPFAM" id="SSF47459">
    <property type="entry name" value="HLH, helix-loop-helix DNA-binding domain"/>
    <property type="match status" value="1"/>
</dbReference>
<keyword evidence="4" id="KW-1185">Reference proteome</keyword>
<dbReference type="Gene3D" id="4.10.280.10">
    <property type="entry name" value="Helix-loop-helix DNA-binding domain"/>
    <property type="match status" value="1"/>
</dbReference>
<evidence type="ECO:0000313" key="4">
    <source>
        <dbReference type="Proteomes" id="UP000811619"/>
    </source>
</evidence>
<feature type="compositionally biased region" description="Low complexity" evidence="1">
    <location>
        <begin position="465"/>
        <end position="484"/>
    </location>
</feature>
<dbReference type="SMART" id="SM00353">
    <property type="entry name" value="HLH"/>
    <property type="match status" value="1"/>
</dbReference>
<evidence type="ECO:0000256" key="1">
    <source>
        <dbReference type="SAM" id="MobiDB-lite"/>
    </source>
</evidence>
<dbReference type="PROSITE" id="PS50888">
    <property type="entry name" value="BHLH"/>
    <property type="match status" value="1"/>
</dbReference>
<dbReference type="OrthoDB" id="5344169at2759"/>
<dbReference type="GO" id="GO:0046983">
    <property type="term" value="F:protein dimerization activity"/>
    <property type="evidence" value="ECO:0007669"/>
    <property type="project" value="InterPro"/>
</dbReference>